<organism evidence="3 4">
    <name type="scientific">Luteimonas deserti</name>
    <dbReference type="NCBI Taxonomy" id="2752306"/>
    <lineage>
        <taxon>Bacteria</taxon>
        <taxon>Pseudomonadati</taxon>
        <taxon>Pseudomonadota</taxon>
        <taxon>Gammaproteobacteria</taxon>
        <taxon>Lysobacterales</taxon>
        <taxon>Lysobacteraceae</taxon>
        <taxon>Luteimonas</taxon>
    </lineage>
</organism>
<keyword evidence="1" id="KW-0812">Transmembrane</keyword>
<dbReference type="InterPro" id="IPR025646">
    <property type="entry name" value="DUF4350"/>
</dbReference>
<evidence type="ECO:0000313" key="3">
    <source>
        <dbReference type="EMBL" id="NYZ63506.1"/>
    </source>
</evidence>
<comment type="caution">
    <text evidence="3">The sequence shown here is derived from an EMBL/GenBank/DDBJ whole genome shotgun (WGS) entry which is preliminary data.</text>
</comment>
<reference evidence="3 4" key="1">
    <citation type="submission" date="2020-07" db="EMBL/GenBank/DDBJ databases">
        <title>isolation of Luteimonas sp. SJ-16.</title>
        <authorList>
            <person name="Huang X.-X."/>
            <person name="Xu L."/>
            <person name="Sun J.-Q."/>
        </authorList>
    </citation>
    <scope>NUCLEOTIDE SEQUENCE [LARGE SCALE GENOMIC DNA]</scope>
    <source>
        <strain evidence="3 4">SJ-16</strain>
    </source>
</reference>
<evidence type="ECO:0000259" key="2">
    <source>
        <dbReference type="Pfam" id="PF14258"/>
    </source>
</evidence>
<gene>
    <name evidence="3" type="ORF">H0E82_12165</name>
</gene>
<sequence>MRWPMTLALALLGAAVVAGGVGWFLHTHERVEDSVPIPPHGEAAYNPLYALRESLRAAGVPAESRRRLERSGLALGPRDTVLMLGSPDTTTPADVERLLDWVDAGGHLLVRTPAPSARERLARPWGLLERLGVRPVAGRGRCAPLVIPGQSSHVEFCAGQRFLLVGQAPERLWGDNGEHGLVYARLVHGAGRVDVLADFDFLLNDALREAPHHILARQVLAPNWGEGTMHLVYAASVPPLWLSILTRGWMAWGPLLLALAAWLWLRTQRFGPRIPSPAVARRALLEHVRASGEHMVRYGRAPVLYDAVRTAFFERLRRRDPLAAALDGDAGVEAIAARTGLPPRDVRHALQAPRPDDAAGFRQRIARLIQMRQRL</sequence>
<keyword evidence="4" id="KW-1185">Reference proteome</keyword>
<dbReference type="EMBL" id="JACCJZ010000019">
    <property type="protein sequence ID" value="NYZ63506.1"/>
    <property type="molecule type" value="Genomic_DNA"/>
</dbReference>
<keyword evidence="1" id="KW-1133">Transmembrane helix</keyword>
<dbReference type="AlphaFoldDB" id="A0A7Z0QRH7"/>
<feature type="domain" description="DUF4350" evidence="2">
    <location>
        <begin position="44"/>
        <end position="219"/>
    </location>
</feature>
<accession>A0A7Z0QRH7</accession>
<name>A0A7Z0QRH7_9GAMM</name>
<dbReference type="Pfam" id="PF14258">
    <property type="entry name" value="DUF4350"/>
    <property type="match status" value="1"/>
</dbReference>
<proteinExistence type="predicted"/>
<evidence type="ECO:0000313" key="4">
    <source>
        <dbReference type="Proteomes" id="UP000589896"/>
    </source>
</evidence>
<dbReference type="Proteomes" id="UP000589896">
    <property type="component" value="Unassembled WGS sequence"/>
</dbReference>
<keyword evidence="1" id="KW-0472">Membrane</keyword>
<evidence type="ECO:0000256" key="1">
    <source>
        <dbReference type="SAM" id="Phobius"/>
    </source>
</evidence>
<dbReference type="RefSeq" id="WP_180545729.1">
    <property type="nucleotide sequence ID" value="NZ_JACCJZ010000019.1"/>
</dbReference>
<feature type="transmembrane region" description="Helical" evidence="1">
    <location>
        <begin position="240"/>
        <end position="265"/>
    </location>
</feature>
<protein>
    <submittedName>
        <fullName evidence="3">DUF4350 domain-containing protein</fullName>
    </submittedName>
</protein>